<reference evidence="3 4" key="1">
    <citation type="submission" date="2024-04" db="EMBL/GenBank/DDBJ databases">
        <title>genome sequences of Mucor flavus KT1a and Helicostylum pulchrum KT1b strains isolated from the surface of a dry-aged beef.</title>
        <authorList>
            <person name="Toyotome T."/>
            <person name="Hosono M."/>
            <person name="Torimaru M."/>
            <person name="Fukuda K."/>
            <person name="Mikami N."/>
        </authorList>
    </citation>
    <scope>NUCLEOTIDE SEQUENCE [LARGE SCALE GENOMIC DNA]</scope>
    <source>
        <strain evidence="3 4">KT1a</strain>
    </source>
</reference>
<gene>
    <name evidence="3" type="ORF">MFLAVUS_003622</name>
</gene>
<evidence type="ECO:0000256" key="1">
    <source>
        <dbReference type="SAM" id="SignalP"/>
    </source>
</evidence>
<name>A0ABP9YTK4_9FUNG</name>
<feature type="signal peptide" evidence="1">
    <location>
        <begin position="1"/>
        <end position="17"/>
    </location>
</feature>
<dbReference type="SUPFAM" id="SSF51905">
    <property type="entry name" value="FAD/NAD(P)-binding domain"/>
    <property type="match status" value="1"/>
</dbReference>
<feature type="domain" description="Amine oxidase" evidence="2">
    <location>
        <begin position="162"/>
        <end position="625"/>
    </location>
</feature>
<dbReference type="PANTHER" id="PTHR10742">
    <property type="entry name" value="FLAVIN MONOAMINE OXIDASE"/>
    <property type="match status" value="1"/>
</dbReference>
<dbReference type="SUPFAM" id="SSF54373">
    <property type="entry name" value="FAD-linked reductases, C-terminal domain"/>
    <property type="match status" value="1"/>
</dbReference>
<sequence>MKTSLFLLATAALHALAAPTSDIKLSIKTSLKSDSLTNVYIDYESQPFEGSVSFGSCVDGTSIHSIGNISKGSQKLAWHVPHNAKTGCLLAKDVSGQLVAQSEQYVISKSFSKRGHPELSDMYFDAVDYHNTKKISKRAAASSKNKTNFFSRLEIGIIGAGMSGLFSGFLLDQAGFHNYEILEANDRLGGRVHTAYFGKSGTAYQEMGPMRFPIEFDYKGKTLPITDHHIVFQLVDELNSINKKPLHVEFIKWYQSGDNNLYYKNGYRLANGKIPTVGQVRANANLVPKDDFSALSHQVEAAKSEFNTDEWFKLMGSDLYAAHAKAIEEGYDDWSEWGWLHNKMGLSLNATNYATGLSPGNIWNDMYDSFTFGRSTNWRTVQGGLNRIANAFEPVVGKKVTFGVKVSKLEFEKNKISVQWKKSPYDTKYKTKKFDNVIVSAPFSVVRGWHLPKLDYTLTEAIQGVKYQPACKIALEFKKRFWEHLDRPIQGGCDTTDLLSGSICYPANNINSTGNGVVLASYSSGIGGQDFAAMTEEDHVARVLEDFTELHGDLVNKHYTGKYSRVCWSLDHFQAGAWADAQPGQHKLYMPSYFKMNQGLVFVGEHTDIKHAWISAALESAIRGVVMILVEHGHVDEAKAIVKKYNAKWMKI</sequence>
<dbReference type="EMBL" id="BAABUK010000006">
    <property type="protein sequence ID" value="GAA5810203.1"/>
    <property type="molecule type" value="Genomic_DNA"/>
</dbReference>
<dbReference type="Proteomes" id="UP001473302">
    <property type="component" value="Unassembled WGS sequence"/>
</dbReference>
<keyword evidence="4" id="KW-1185">Reference proteome</keyword>
<organism evidence="3 4">
    <name type="scientific">Mucor flavus</name>
    <dbReference type="NCBI Taxonomy" id="439312"/>
    <lineage>
        <taxon>Eukaryota</taxon>
        <taxon>Fungi</taxon>
        <taxon>Fungi incertae sedis</taxon>
        <taxon>Mucoromycota</taxon>
        <taxon>Mucoromycotina</taxon>
        <taxon>Mucoromycetes</taxon>
        <taxon>Mucorales</taxon>
        <taxon>Mucorineae</taxon>
        <taxon>Mucoraceae</taxon>
        <taxon>Mucor</taxon>
    </lineage>
</organism>
<proteinExistence type="predicted"/>
<dbReference type="Gene3D" id="1.20.1440.240">
    <property type="match status" value="1"/>
</dbReference>
<protein>
    <recommendedName>
        <fullName evidence="2">Amine oxidase domain-containing protein</fullName>
    </recommendedName>
</protein>
<evidence type="ECO:0000259" key="2">
    <source>
        <dbReference type="Pfam" id="PF01593"/>
    </source>
</evidence>
<dbReference type="PANTHER" id="PTHR10742:SF342">
    <property type="entry name" value="AMINE OXIDASE"/>
    <property type="match status" value="1"/>
</dbReference>
<evidence type="ECO:0000313" key="4">
    <source>
        <dbReference type="Proteomes" id="UP001473302"/>
    </source>
</evidence>
<dbReference type="InterPro" id="IPR002937">
    <property type="entry name" value="Amino_oxidase"/>
</dbReference>
<evidence type="ECO:0000313" key="3">
    <source>
        <dbReference type="EMBL" id="GAA5810203.1"/>
    </source>
</evidence>
<dbReference type="Gene3D" id="3.90.660.10">
    <property type="match status" value="1"/>
</dbReference>
<dbReference type="InterPro" id="IPR036188">
    <property type="entry name" value="FAD/NAD-bd_sf"/>
</dbReference>
<comment type="caution">
    <text evidence="3">The sequence shown here is derived from an EMBL/GenBank/DDBJ whole genome shotgun (WGS) entry which is preliminary data.</text>
</comment>
<accession>A0ABP9YTK4</accession>
<dbReference type="Gene3D" id="3.50.50.60">
    <property type="entry name" value="FAD/NAD(P)-binding domain"/>
    <property type="match status" value="1"/>
</dbReference>
<keyword evidence="1" id="KW-0732">Signal</keyword>
<dbReference type="Pfam" id="PF01593">
    <property type="entry name" value="Amino_oxidase"/>
    <property type="match status" value="1"/>
</dbReference>
<dbReference type="InterPro" id="IPR050281">
    <property type="entry name" value="Flavin_monoamine_oxidase"/>
</dbReference>
<feature type="chain" id="PRO_5046496805" description="Amine oxidase domain-containing protein" evidence="1">
    <location>
        <begin position="18"/>
        <end position="652"/>
    </location>
</feature>